<evidence type="ECO:0000313" key="19">
    <source>
        <dbReference type="Proteomes" id="UP000301870"/>
    </source>
</evidence>
<dbReference type="InterPro" id="IPR011068">
    <property type="entry name" value="NuclTrfase_I-like_C"/>
</dbReference>
<dbReference type="AlphaFoldDB" id="A0A9J7EGX9"/>
<comment type="subcellular location">
    <subcellularLocation>
        <location evidence="2 12">Nucleus</location>
    </subcellularLocation>
</comment>
<dbReference type="GeneID" id="111357906"/>
<feature type="binding site" evidence="13">
    <location>
        <position position="234"/>
    </location>
    <ligand>
        <name>ATP</name>
        <dbReference type="ChEBI" id="CHEBI:30616"/>
    </ligand>
</feature>
<keyword evidence="10 12" id="KW-0539">Nucleus</keyword>
<evidence type="ECO:0000256" key="11">
    <source>
        <dbReference type="ARBA" id="ARBA00048830"/>
    </source>
</evidence>
<dbReference type="FunFam" id="1.10.1410.10:FF:000001">
    <property type="entry name" value="Putative poly(A) polymerase gamma"/>
    <property type="match status" value="1"/>
</dbReference>
<evidence type="ECO:0000256" key="15">
    <source>
        <dbReference type="SAM" id="MobiDB-lite"/>
    </source>
</evidence>
<keyword evidence="7 12" id="KW-0547">Nucleotide-binding</keyword>
<dbReference type="InterPro" id="IPR014492">
    <property type="entry name" value="PolyA_polymerase"/>
</dbReference>
<feature type="binding site" evidence="14">
    <location>
        <position position="121"/>
    </location>
    <ligand>
        <name>Mg(2+)</name>
        <dbReference type="ChEBI" id="CHEBI:18420"/>
        <label>2</label>
        <note>catalytic</note>
    </ligand>
</feature>
<keyword evidence="5 12" id="KW-0808">Transferase</keyword>
<feature type="binding site" evidence="13">
    <location>
        <begin position="252"/>
        <end position="253"/>
    </location>
    <ligand>
        <name>ATP</name>
        <dbReference type="ChEBI" id="CHEBI:30616"/>
    </ligand>
</feature>
<dbReference type="Gene3D" id="3.30.460.10">
    <property type="entry name" value="Beta Polymerase, domain 2"/>
    <property type="match status" value="1"/>
</dbReference>
<feature type="binding site" evidence="14">
    <location>
        <position position="119"/>
    </location>
    <ligand>
        <name>Mg(2+)</name>
        <dbReference type="ChEBI" id="CHEBI:18420"/>
        <label>2</label>
        <note>catalytic</note>
    </ligand>
</feature>
<comment type="similarity">
    <text evidence="3 12">Belongs to the poly(A) polymerase family.</text>
</comment>
<dbReference type="KEGG" id="sliu:111357906"/>
<dbReference type="InterPro" id="IPR048840">
    <property type="entry name" value="PolA_pol_NTPase"/>
</dbReference>
<dbReference type="PANTHER" id="PTHR10682:SF10">
    <property type="entry name" value="POLYNUCLEOTIDE ADENYLYLTRANSFERASE"/>
    <property type="match status" value="1"/>
</dbReference>
<dbReference type="Pfam" id="PF04928">
    <property type="entry name" value="PAP_central"/>
    <property type="match status" value="1"/>
</dbReference>
<evidence type="ECO:0000313" key="20">
    <source>
        <dbReference type="RefSeq" id="XP_022828471.1"/>
    </source>
</evidence>
<dbReference type="OrthoDB" id="412748at2759"/>
<feature type="domain" description="Poly(A) polymerase nucleotidyltransferase" evidence="18">
    <location>
        <begin position="27"/>
        <end position="220"/>
    </location>
</feature>
<dbReference type="GO" id="GO:0006397">
    <property type="term" value="P:mRNA processing"/>
    <property type="evidence" value="ECO:0007669"/>
    <property type="project" value="UniProtKB-KW"/>
</dbReference>
<evidence type="ECO:0000256" key="13">
    <source>
        <dbReference type="PIRSR" id="PIRSR018425-1"/>
    </source>
</evidence>
<dbReference type="RefSeq" id="XP_022828471.1">
    <property type="nucleotide sequence ID" value="XM_022972703.1"/>
</dbReference>
<evidence type="ECO:0000256" key="2">
    <source>
        <dbReference type="ARBA" id="ARBA00004123"/>
    </source>
</evidence>
<feature type="compositionally biased region" description="Basic and acidic residues" evidence="15">
    <location>
        <begin position="543"/>
        <end position="552"/>
    </location>
</feature>
<keyword evidence="19" id="KW-1185">Reference proteome</keyword>
<reference evidence="20" key="1">
    <citation type="submission" date="2025-08" db="UniProtKB">
        <authorList>
            <consortium name="RefSeq"/>
        </authorList>
    </citation>
    <scope>IDENTIFICATION</scope>
    <source>
        <strain evidence="20">Ishihara</strain>
        <tissue evidence="20">Whole body</tissue>
    </source>
</reference>
<evidence type="ECO:0000256" key="9">
    <source>
        <dbReference type="ARBA" id="ARBA00022842"/>
    </source>
</evidence>
<dbReference type="GO" id="GO:0003723">
    <property type="term" value="F:RNA binding"/>
    <property type="evidence" value="ECO:0007669"/>
    <property type="project" value="UniProtKB-UniRule"/>
</dbReference>
<evidence type="ECO:0000259" key="18">
    <source>
        <dbReference type="Pfam" id="PF20750"/>
    </source>
</evidence>
<evidence type="ECO:0000256" key="8">
    <source>
        <dbReference type="ARBA" id="ARBA00022840"/>
    </source>
</evidence>
<organism evidence="19 20">
    <name type="scientific">Spodoptera litura</name>
    <name type="common">Asian cotton leafworm</name>
    <dbReference type="NCBI Taxonomy" id="69820"/>
    <lineage>
        <taxon>Eukaryota</taxon>
        <taxon>Metazoa</taxon>
        <taxon>Ecdysozoa</taxon>
        <taxon>Arthropoda</taxon>
        <taxon>Hexapoda</taxon>
        <taxon>Insecta</taxon>
        <taxon>Pterygota</taxon>
        <taxon>Neoptera</taxon>
        <taxon>Endopterygota</taxon>
        <taxon>Lepidoptera</taxon>
        <taxon>Glossata</taxon>
        <taxon>Ditrysia</taxon>
        <taxon>Noctuoidea</taxon>
        <taxon>Noctuidae</taxon>
        <taxon>Amphipyrinae</taxon>
        <taxon>Spodoptera</taxon>
    </lineage>
</organism>
<dbReference type="GO" id="GO:0005634">
    <property type="term" value="C:nucleus"/>
    <property type="evidence" value="ECO:0007669"/>
    <property type="project" value="UniProtKB-SubCell"/>
</dbReference>
<feature type="binding site" evidence="14">
    <location>
        <position position="173"/>
    </location>
    <ligand>
        <name>Mg(2+)</name>
        <dbReference type="ChEBI" id="CHEBI:18420"/>
        <label>2</label>
        <note>catalytic</note>
    </ligand>
</feature>
<keyword evidence="6 14" id="KW-0479">Metal-binding</keyword>
<feature type="region of interest" description="Disordered" evidence="15">
    <location>
        <begin position="1"/>
        <end position="21"/>
    </location>
</feature>
<dbReference type="InterPro" id="IPR007012">
    <property type="entry name" value="PolA_pol_cen_dom"/>
</dbReference>
<dbReference type="GO" id="GO:1990817">
    <property type="term" value="F:poly(A) RNA polymerase activity"/>
    <property type="evidence" value="ECO:0007669"/>
    <property type="project" value="UniProtKB-UniRule"/>
</dbReference>
<comment type="function">
    <text evidence="12">Polymerase that creates the 3'-poly(A) tail of mRNA's.</text>
</comment>
<evidence type="ECO:0000256" key="5">
    <source>
        <dbReference type="ARBA" id="ARBA00022679"/>
    </source>
</evidence>
<evidence type="ECO:0000259" key="17">
    <source>
        <dbReference type="Pfam" id="PF04928"/>
    </source>
</evidence>
<feature type="binding site" evidence="14">
    <location>
        <position position="119"/>
    </location>
    <ligand>
        <name>Mg(2+)</name>
        <dbReference type="ChEBI" id="CHEBI:18420"/>
        <label>1</label>
        <note>catalytic</note>
    </ligand>
</feature>
<dbReference type="Gene3D" id="3.30.70.590">
    <property type="entry name" value="Poly(A) polymerase predicted RNA binding domain"/>
    <property type="match status" value="1"/>
</dbReference>
<feature type="binding site" evidence="13">
    <location>
        <position position="243"/>
    </location>
    <ligand>
        <name>ATP</name>
        <dbReference type="ChEBI" id="CHEBI:30616"/>
    </ligand>
</feature>
<keyword evidence="9 14" id="KW-0460">Magnesium</keyword>
<feature type="binding site" evidence="13">
    <location>
        <position position="173"/>
    </location>
    <ligand>
        <name>ATP</name>
        <dbReference type="ChEBI" id="CHEBI:30616"/>
    </ligand>
</feature>
<dbReference type="CDD" id="cd05402">
    <property type="entry name" value="NT_PAP_TUTase"/>
    <property type="match status" value="1"/>
</dbReference>
<dbReference type="FunFam" id="3.30.460.10:FF:000002">
    <property type="entry name" value="Poly(A) polymerase alpha, putative"/>
    <property type="match status" value="1"/>
</dbReference>
<dbReference type="SUPFAM" id="SSF81301">
    <property type="entry name" value="Nucleotidyltransferase"/>
    <property type="match status" value="1"/>
</dbReference>
<keyword evidence="8 12" id="KW-0067">ATP-binding</keyword>
<feature type="binding site" evidence="14">
    <location>
        <position position="121"/>
    </location>
    <ligand>
        <name>Mg(2+)</name>
        <dbReference type="ChEBI" id="CHEBI:18420"/>
        <label>1</label>
        <note>catalytic</note>
    </ligand>
</feature>
<dbReference type="PANTHER" id="PTHR10682">
    <property type="entry name" value="POLY A POLYMERASE"/>
    <property type="match status" value="1"/>
</dbReference>
<dbReference type="InterPro" id="IPR043519">
    <property type="entry name" value="NT_sf"/>
</dbReference>
<feature type="domain" description="Poly(A) polymerase RNA-binding" evidence="16">
    <location>
        <begin position="373"/>
        <end position="436"/>
    </location>
</feature>
<evidence type="ECO:0000259" key="16">
    <source>
        <dbReference type="Pfam" id="PF04926"/>
    </source>
</evidence>
<evidence type="ECO:0000256" key="4">
    <source>
        <dbReference type="ARBA" id="ARBA00022664"/>
    </source>
</evidence>
<comment type="catalytic activity">
    <reaction evidence="11 12">
        <text>RNA(n) + ATP = RNA(n)-3'-adenine ribonucleotide + diphosphate</text>
        <dbReference type="Rhea" id="RHEA:11332"/>
        <dbReference type="Rhea" id="RHEA-COMP:14527"/>
        <dbReference type="Rhea" id="RHEA-COMP:17347"/>
        <dbReference type="ChEBI" id="CHEBI:30616"/>
        <dbReference type="ChEBI" id="CHEBI:33019"/>
        <dbReference type="ChEBI" id="CHEBI:140395"/>
        <dbReference type="ChEBI" id="CHEBI:173115"/>
        <dbReference type="EC" id="2.7.7.19"/>
    </reaction>
</comment>
<evidence type="ECO:0000256" key="12">
    <source>
        <dbReference type="PIRNR" id="PIRNR018425"/>
    </source>
</evidence>
<feature type="binding site" evidence="13">
    <location>
        <begin position="119"/>
        <end position="121"/>
    </location>
    <ligand>
        <name>ATP</name>
        <dbReference type="ChEBI" id="CHEBI:30616"/>
    </ligand>
</feature>
<evidence type="ECO:0000256" key="1">
    <source>
        <dbReference type="ARBA" id="ARBA00001936"/>
    </source>
</evidence>
<evidence type="ECO:0000256" key="3">
    <source>
        <dbReference type="ARBA" id="ARBA00010912"/>
    </source>
</evidence>
<dbReference type="GO" id="GO:0005524">
    <property type="term" value="F:ATP binding"/>
    <property type="evidence" value="ECO:0007669"/>
    <property type="project" value="UniProtKB-UniRule"/>
</dbReference>
<dbReference type="SUPFAM" id="SSF55003">
    <property type="entry name" value="PAP/Archaeal CCA-adding enzyme, C-terminal domain"/>
    <property type="match status" value="1"/>
</dbReference>
<feature type="domain" description="Poly(A) polymerase central" evidence="17">
    <location>
        <begin position="225"/>
        <end position="369"/>
    </location>
</feature>
<dbReference type="EC" id="2.7.7.19" evidence="12"/>
<dbReference type="PIRSF" id="PIRSF018425">
    <property type="entry name" value="PolyA_polymerase"/>
    <property type="match status" value="1"/>
</dbReference>
<gene>
    <name evidence="20" type="primary">LOC111357906</name>
</gene>
<proteinExistence type="inferred from homology"/>
<feature type="compositionally biased region" description="Basic residues" evidence="15">
    <location>
        <begin position="1"/>
        <end position="10"/>
    </location>
</feature>
<name>A0A9J7EGX9_SPOLT</name>
<feature type="binding site" evidence="13">
    <location>
        <begin position="106"/>
        <end position="108"/>
    </location>
    <ligand>
        <name>ATP</name>
        <dbReference type="ChEBI" id="CHEBI:30616"/>
    </ligand>
</feature>
<dbReference type="Pfam" id="PF20750">
    <property type="entry name" value="PAP_NTPase"/>
    <property type="match status" value="1"/>
</dbReference>
<evidence type="ECO:0000256" key="7">
    <source>
        <dbReference type="ARBA" id="ARBA00022741"/>
    </source>
</evidence>
<evidence type="ECO:0000256" key="14">
    <source>
        <dbReference type="PIRSR" id="PIRSR018425-2"/>
    </source>
</evidence>
<evidence type="ECO:0000256" key="10">
    <source>
        <dbReference type="ARBA" id="ARBA00023242"/>
    </source>
</evidence>
<dbReference type="Gene3D" id="1.10.1410.10">
    <property type="match status" value="1"/>
</dbReference>
<protein>
    <recommendedName>
        <fullName evidence="12">Poly(A) polymerase</fullName>
        <ecNumber evidence="12">2.7.7.19</ecNumber>
    </recommendedName>
</protein>
<dbReference type="SUPFAM" id="SSF81631">
    <property type="entry name" value="PAP/OAS1 substrate-binding domain"/>
    <property type="match status" value="1"/>
</dbReference>
<dbReference type="GO" id="GO:0031123">
    <property type="term" value="P:RNA 3'-end processing"/>
    <property type="evidence" value="ECO:0007669"/>
    <property type="project" value="InterPro"/>
</dbReference>
<evidence type="ECO:0000256" key="6">
    <source>
        <dbReference type="ARBA" id="ARBA00022723"/>
    </source>
</evidence>
<dbReference type="Proteomes" id="UP000301870">
    <property type="component" value="Chromosome 26"/>
</dbReference>
<keyword evidence="4 12" id="KW-0507">mRNA processing</keyword>
<comment type="cofactor">
    <cofactor evidence="14">
        <name>Mg(2+)</name>
        <dbReference type="ChEBI" id="CHEBI:18420"/>
    </cofactor>
    <text evidence="14">Binds 2 magnesium ions. Also active with manganese.</text>
</comment>
<dbReference type="GO" id="GO:0046872">
    <property type="term" value="F:metal ion binding"/>
    <property type="evidence" value="ECO:0007669"/>
    <property type="project" value="UniProtKB-KW"/>
</dbReference>
<accession>A0A9J7EGX9</accession>
<dbReference type="Pfam" id="PF04926">
    <property type="entry name" value="PAP_RNA-bind"/>
    <property type="match status" value="2"/>
</dbReference>
<feature type="domain" description="Poly(A) polymerase RNA-binding" evidence="16">
    <location>
        <begin position="438"/>
        <end position="504"/>
    </location>
</feature>
<dbReference type="InterPro" id="IPR007010">
    <property type="entry name" value="PolA_pol_RNA-bd_dom"/>
</dbReference>
<sequence length="589" mass="66261">MSKYSHRNTHKPFPAGGIDQQRTNTFGVTSAISYDGPTFADTEKSRQLQEFLGSFGVFETEQETQHRCSVLSALHNLVLKWIREESLRQNMPPAVASSVGGKVLCFGSYRLGVHNRGADIDALCVAPRHIQRRSFFSAFYKLLQSHPEVKDLRAVEAAYVPCIKMSFHGIEMDVLFARLPLPKIPDSLDLDGDVLLQHMYPKCVRSLNGCRVTDEILRLVPNVDTFRVTLRAIKLWAKRHGIYSNALGYLGGVSWAMLVARTCQLYPNALPATLVHKFFLVFSQWKWPQPVLLKRPDCIDLGFPVWDPRVNEGDRDHVMPIITPAYPQQNSTFNVSAATRSVMVEELKIGLATTEEIMKGRCGWQRLFEMPAFFNTFNHFAVVLASSASQDDQLKWCGLVESRIRHLVESLQKDEPVALARVHPKCYNCAPVSATTGQAPANCCSMWFIGLEFAKTSVNLDMTCHIQTFTENVNNIGRKTNMLQDGMAIQVRYVRREELNLYLPDSLLRRELTSPDAKLHQSFAPQAAPLVEPPAAPLNATKRPAEGGDHTDVPLWSGPEFIRSVMVEELKIELLQQDEPVALARVHPK</sequence>
<comment type="cofactor">
    <cofactor evidence="1">
        <name>Mn(2+)</name>
        <dbReference type="ChEBI" id="CHEBI:29035"/>
    </cofactor>
</comment>
<feature type="region of interest" description="Disordered" evidence="15">
    <location>
        <begin position="530"/>
        <end position="555"/>
    </location>
</feature>